<evidence type="ECO:0000256" key="1">
    <source>
        <dbReference type="ARBA" id="ARBA00001974"/>
    </source>
</evidence>
<dbReference type="Pfam" id="PF01494">
    <property type="entry name" value="FAD_binding_3"/>
    <property type="match status" value="1"/>
</dbReference>
<evidence type="ECO:0000256" key="3">
    <source>
        <dbReference type="ARBA" id="ARBA00022630"/>
    </source>
</evidence>
<keyword evidence="9" id="KW-1185">Reference proteome</keyword>
<dbReference type="Pfam" id="PF26311">
    <property type="entry name" value="ETF-QO_FixC_C"/>
    <property type="match status" value="1"/>
</dbReference>
<dbReference type="HOGENOM" id="CLU_050977_0_0_11"/>
<sequence>MADFEPDFDAIVVGAGLAGSVAAYELAKAGKSVLVVERGNFAGAKNMTGGRIYAHSLHSVFPDMDFSELPFERKVSHERISLMAPDSNFTIDFTSEDLTKDGQESYTILRAVFDPWLAEQAENEGAEIICGIPVEDLLKDEDGSVTGTAGKIYGVRAGEDEMTASVVILADGVNSLLTEKAVGYKRPEAKFMAVGVKEVYELSEQRINDLFQVADGEGAAWLFAGDVTHGLFGGGIIYTNKDSISIGIVAGIEAIANGATRPVYQMLEDLKAHPAVAPVLKDAKMVEHSGHMVPEGGINMMPELTGDGVIVAGDAAMMCVNLGYTVRGMDYAVAAGQYAGQAAVEALDAGDTSKSGLAGYVNRLNNSFVLKDLNQFKLVPGFMEGFDRMFCGYPEMIRDMMNKMFVIDGTPVQPMKKTMMPIVKEVGFMNLFKDVRGAMKAL</sequence>
<dbReference type="STRING" id="471855.Shel_09250"/>
<dbReference type="eggNOG" id="COG0644">
    <property type="taxonomic scope" value="Bacteria"/>
</dbReference>
<gene>
    <name evidence="8" type="ordered locus">Shel_09250</name>
</gene>
<organism evidence="8 9">
    <name type="scientific">Slackia heliotrinireducens (strain ATCC 29202 / DSM 20476 / NCTC 11029 / RHS 1)</name>
    <name type="common">Peptococcus heliotrinreducens</name>
    <dbReference type="NCBI Taxonomy" id="471855"/>
    <lineage>
        <taxon>Bacteria</taxon>
        <taxon>Bacillati</taxon>
        <taxon>Actinomycetota</taxon>
        <taxon>Coriobacteriia</taxon>
        <taxon>Eggerthellales</taxon>
        <taxon>Eggerthellaceae</taxon>
        <taxon>Slackia</taxon>
    </lineage>
</organism>
<comment type="cofactor">
    <cofactor evidence="1">
        <name>FAD</name>
        <dbReference type="ChEBI" id="CHEBI:57692"/>
    </cofactor>
</comment>
<keyword evidence="3" id="KW-0285">Flavoprotein</keyword>
<dbReference type="GO" id="GO:0016491">
    <property type="term" value="F:oxidoreductase activity"/>
    <property type="evidence" value="ECO:0007669"/>
    <property type="project" value="UniProtKB-KW"/>
</dbReference>
<dbReference type="PANTHER" id="PTHR43624:SF2">
    <property type="entry name" value="ELECTRON TRANSFER FLAVOPROTEIN-QUINONE OXIDOREDUCTASE YDIS-RELATED"/>
    <property type="match status" value="1"/>
</dbReference>
<keyword evidence="4" id="KW-0274">FAD</keyword>
<dbReference type="NCBIfam" id="NF007450">
    <property type="entry name" value="PRK10015.1"/>
    <property type="match status" value="1"/>
</dbReference>
<comment type="similarity">
    <text evidence="2">Belongs to the ETF-QO/FixC family.</text>
</comment>
<evidence type="ECO:0000313" key="8">
    <source>
        <dbReference type="EMBL" id="ACV21966.1"/>
    </source>
</evidence>
<dbReference type="Gene3D" id="3.50.50.60">
    <property type="entry name" value="FAD/NAD(P)-binding domain"/>
    <property type="match status" value="1"/>
</dbReference>
<reference evidence="8 9" key="1">
    <citation type="journal article" date="2009" name="Stand. Genomic Sci.">
        <title>Complete genome sequence of Slackia heliotrinireducens type strain (RHS 1).</title>
        <authorList>
            <person name="Pukall R."/>
            <person name="Lapidus A."/>
            <person name="Nolan M."/>
            <person name="Copeland A."/>
            <person name="Glavina Del Rio T."/>
            <person name="Lucas S."/>
            <person name="Chen F."/>
            <person name="Tice H."/>
            <person name="Cheng J.F."/>
            <person name="Chertkov O."/>
            <person name="Bruce D."/>
            <person name="Goodwin L."/>
            <person name="Kuske C."/>
            <person name="Brettin T."/>
            <person name="Detter J.C."/>
            <person name="Han C."/>
            <person name="Pitluck S."/>
            <person name="Pati A."/>
            <person name="Mavrommatis K."/>
            <person name="Ivanova N."/>
            <person name="Ovchinnikova G."/>
            <person name="Chen A."/>
            <person name="Palaniappan K."/>
            <person name="Schneider S."/>
            <person name="Rohde M."/>
            <person name="Chain P."/>
            <person name="D'haeseleer P."/>
            <person name="Goker M."/>
            <person name="Bristow J."/>
            <person name="Eisen J.A."/>
            <person name="Markowitz V."/>
            <person name="Kyrpides N.C."/>
            <person name="Klenk H.P."/>
            <person name="Hugenholtz P."/>
        </authorList>
    </citation>
    <scope>NUCLEOTIDE SEQUENCE [LARGE SCALE GENOMIC DNA]</scope>
    <source>
        <strain evidence="9">ATCC 29202 / DSM 20476 / NCTC 11029 / RHS 1</strain>
    </source>
</reference>
<evidence type="ECO:0000256" key="5">
    <source>
        <dbReference type="ARBA" id="ARBA00023002"/>
    </source>
</evidence>
<evidence type="ECO:0000256" key="2">
    <source>
        <dbReference type="ARBA" id="ARBA00006796"/>
    </source>
</evidence>
<dbReference type="InterPro" id="IPR002938">
    <property type="entry name" value="FAD-bd"/>
</dbReference>
<protein>
    <submittedName>
        <fullName evidence="8">Flavin-dependent dehydrogenase</fullName>
    </submittedName>
</protein>
<dbReference type="InterPro" id="IPR039651">
    <property type="entry name" value="FixC-like"/>
</dbReference>
<feature type="domain" description="FAD-binding" evidence="6">
    <location>
        <begin position="8"/>
        <end position="197"/>
    </location>
</feature>
<dbReference type="PRINTS" id="PR00420">
    <property type="entry name" value="RNGMNOXGNASE"/>
</dbReference>
<proteinExistence type="inferred from homology"/>
<dbReference type="PANTHER" id="PTHR43624">
    <property type="entry name" value="ELECTRON TRANSFER FLAVOPROTEIN-QUINONE OXIDOREDUCTASE YDIS-RELATED"/>
    <property type="match status" value="1"/>
</dbReference>
<accession>C7N4Y1</accession>
<dbReference type="SUPFAM" id="SSF54373">
    <property type="entry name" value="FAD-linked reductases, C-terminal domain"/>
    <property type="match status" value="1"/>
</dbReference>
<feature type="domain" description="FixC-like C-terminal" evidence="7">
    <location>
        <begin position="380"/>
        <end position="441"/>
    </location>
</feature>
<keyword evidence="5" id="KW-0560">Oxidoreductase</keyword>
<dbReference type="AlphaFoldDB" id="C7N4Y1"/>
<dbReference type="EMBL" id="CP001684">
    <property type="protein sequence ID" value="ACV21966.1"/>
    <property type="molecule type" value="Genomic_DNA"/>
</dbReference>
<dbReference type="InterPro" id="IPR036188">
    <property type="entry name" value="FAD/NAD-bd_sf"/>
</dbReference>
<evidence type="ECO:0000259" key="6">
    <source>
        <dbReference type="Pfam" id="PF01494"/>
    </source>
</evidence>
<dbReference type="RefSeq" id="WP_012798070.1">
    <property type="nucleotide sequence ID" value="NC_013165.1"/>
</dbReference>
<dbReference type="InterPro" id="IPR059103">
    <property type="entry name" value="FixC-like_C"/>
</dbReference>
<dbReference type="SUPFAM" id="SSF51905">
    <property type="entry name" value="FAD/NAD(P)-binding domain"/>
    <property type="match status" value="1"/>
</dbReference>
<dbReference type="GO" id="GO:0071949">
    <property type="term" value="F:FAD binding"/>
    <property type="evidence" value="ECO:0007669"/>
    <property type="project" value="InterPro"/>
</dbReference>
<name>C7N4Y1_SLAHD</name>
<dbReference type="Proteomes" id="UP000002026">
    <property type="component" value="Chromosome"/>
</dbReference>
<evidence type="ECO:0000313" key="9">
    <source>
        <dbReference type="Proteomes" id="UP000002026"/>
    </source>
</evidence>
<evidence type="ECO:0000256" key="4">
    <source>
        <dbReference type="ARBA" id="ARBA00022827"/>
    </source>
</evidence>
<dbReference type="KEGG" id="shi:Shel_09250"/>
<evidence type="ECO:0000259" key="7">
    <source>
        <dbReference type="Pfam" id="PF26311"/>
    </source>
</evidence>